<name>A0A4P7P1Y2_9GAMM</name>
<dbReference type="GO" id="GO:0005886">
    <property type="term" value="C:plasma membrane"/>
    <property type="evidence" value="ECO:0007669"/>
    <property type="project" value="UniProtKB-SubCell"/>
</dbReference>
<keyword evidence="7" id="KW-1185">Reference proteome</keyword>
<evidence type="ECO:0000313" key="7">
    <source>
        <dbReference type="Proteomes" id="UP000296201"/>
    </source>
</evidence>
<comment type="subcellular location">
    <subcellularLocation>
        <location evidence="1">Cell membrane</location>
    </subcellularLocation>
</comment>
<dbReference type="PANTHER" id="PTHR30224">
    <property type="entry name" value="ELECTRON TRANSPORT PROTEIN"/>
    <property type="match status" value="1"/>
</dbReference>
<protein>
    <submittedName>
        <fullName evidence="6">Electron transport protein YccM</fullName>
    </submittedName>
</protein>
<reference evidence="6 7" key="1">
    <citation type="submission" date="2018-08" db="EMBL/GenBank/DDBJ databases">
        <title>Horizontal acquisition of hydrogen conversion ability and other habitat adaptations in Hydrogenovibrio crunogenus strains.</title>
        <authorList>
            <person name="Gonnella G."/>
            <person name="Adam N."/>
            <person name="Perner M."/>
        </authorList>
    </citation>
    <scope>NUCLEOTIDE SEQUENCE [LARGE SCALE GENOMIC DNA]</scope>
    <source>
        <strain evidence="6 7">SP-41</strain>
    </source>
</reference>
<dbReference type="EMBL" id="CP032096">
    <property type="protein sequence ID" value="QBZ84036.1"/>
    <property type="molecule type" value="Genomic_DNA"/>
</dbReference>
<feature type="transmembrane region" description="Helical" evidence="4">
    <location>
        <begin position="106"/>
        <end position="123"/>
    </location>
</feature>
<feature type="transmembrane region" description="Helical" evidence="4">
    <location>
        <begin position="425"/>
        <end position="449"/>
    </location>
</feature>
<feature type="transmembrane region" description="Helical" evidence="4">
    <location>
        <begin position="20"/>
        <end position="41"/>
    </location>
</feature>
<feature type="transmembrane region" description="Helical" evidence="4">
    <location>
        <begin position="301"/>
        <end position="324"/>
    </location>
</feature>
<evidence type="ECO:0000313" key="6">
    <source>
        <dbReference type="EMBL" id="QBZ84036.1"/>
    </source>
</evidence>
<feature type="transmembrane region" description="Helical" evidence="4">
    <location>
        <begin position="392"/>
        <end position="413"/>
    </location>
</feature>
<dbReference type="PANTHER" id="PTHR30224:SF4">
    <property type="entry name" value="ELECTRON TRANSPORT PROTEIN YCCM-RELATED"/>
    <property type="match status" value="1"/>
</dbReference>
<feature type="domain" description="4Fe-4S ferredoxin-type" evidence="5">
    <location>
        <begin position="136"/>
        <end position="168"/>
    </location>
</feature>
<dbReference type="OrthoDB" id="9806398at2"/>
<dbReference type="AlphaFoldDB" id="A0A4P7P1Y2"/>
<gene>
    <name evidence="6" type="primary">yccM</name>
    <name evidence="6" type="ORF">GHNINEIG_02111</name>
</gene>
<feature type="transmembrane region" description="Helical" evidence="4">
    <location>
        <begin position="336"/>
        <end position="365"/>
    </location>
</feature>
<dbReference type="InterPro" id="IPR017896">
    <property type="entry name" value="4Fe4S_Fe-S-bd"/>
</dbReference>
<keyword evidence="4" id="KW-0812">Transmembrane</keyword>
<feature type="transmembrane region" description="Helical" evidence="4">
    <location>
        <begin position="129"/>
        <end position="151"/>
    </location>
</feature>
<proteinExistence type="predicted"/>
<evidence type="ECO:0000256" key="3">
    <source>
        <dbReference type="ARBA" id="ARBA00023136"/>
    </source>
</evidence>
<organism evidence="6 7">
    <name type="scientific">Hydrogenovibrio crunogenus</name>
    <dbReference type="NCBI Taxonomy" id="39765"/>
    <lineage>
        <taxon>Bacteria</taxon>
        <taxon>Pseudomonadati</taxon>
        <taxon>Pseudomonadota</taxon>
        <taxon>Gammaproteobacteria</taxon>
        <taxon>Thiotrichales</taxon>
        <taxon>Piscirickettsiaceae</taxon>
        <taxon>Hydrogenovibrio</taxon>
    </lineage>
</organism>
<keyword evidence="4" id="KW-1133">Transmembrane helix</keyword>
<evidence type="ECO:0000259" key="5">
    <source>
        <dbReference type="Pfam" id="PF12801"/>
    </source>
</evidence>
<dbReference type="RefSeq" id="WP_135796605.1">
    <property type="nucleotide sequence ID" value="NZ_CP032096.1"/>
</dbReference>
<feature type="domain" description="4Fe-4S ferredoxin-type" evidence="5">
    <location>
        <begin position="54"/>
        <end position="97"/>
    </location>
</feature>
<evidence type="ECO:0000256" key="1">
    <source>
        <dbReference type="ARBA" id="ARBA00004236"/>
    </source>
</evidence>
<feature type="transmembrane region" description="Helical" evidence="4">
    <location>
        <begin position="251"/>
        <end position="271"/>
    </location>
</feature>
<evidence type="ECO:0000256" key="4">
    <source>
        <dbReference type="SAM" id="Phobius"/>
    </source>
</evidence>
<dbReference type="InterPro" id="IPR052378">
    <property type="entry name" value="NosR_regulator"/>
</dbReference>
<keyword evidence="2" id="KW-1003">Cell membrane</keyword>
<evidence type="ECO:0000256" key="2">
    <source>
        <dbReference type="ARBA" id="ARBA00022475"/>
    </source>
</evidence>
<feature type="transmembrane region" description="Helical" evidence="4">
    <location>
        <begin position="61"/>
        <end position="85"/>
    </location>
</feature>
<dbReference type="Pfam" id="PF12801">
    <property type="entry name" value="Fer4_5"/>
    <property type="match status" value="2"/>
</dbReference>
<sequence length="452" mass="51879">MAINNLLRWPFLGTILRHPWMLNALRMAVLILFSSAVYFGITYPTETANPYTVAIFWSLFWPFFLVVSMVTFGPLFCAVCPHSFIGKYLNKIGPQKLMPNWMRHRSWGLGLLVLSYWVPVYVFPDFLKVPYVSAMYFLVLTMIALVGFYLYRNMDYCRYGCPIGSVIKSYGKVSFARLETQSSDCQTCRSFDCVKACQWNLRPYLFEKKNNMQDCTLCMDCAQACDSVQWKVSSFAKQVIQPVKQLDRMTIWVFITLLAVITMAMRFHHALGHSPIQESLPWFQVGNWLEMVMPVIPMMDWVGLVALLMAVIMTFSLTLGGMWLTSRYTQIDFWKVFETAGLAFGSLMLIGALSHIGSFFFIHYAPDLGNAYYWLINSDSVMKPLASHRDGWIHLFNLFNFLAVIVSSVILYQKLKQLNLSGTRLGVAYFSSGVVIWVYLGLVILTLWARAQ</sequence>
<dbReference type="Proteomes" id="UP000296201">
    <property type="component" value="Chromosome"/>
</dbReference>
<keyword evidence="3 4" id="KW-0472">Membrane</keyword>
<dbReference type="SUPFAM" id="SSF54862">
    <property type="entry name" value="4Fe-4S ferredoxins"/>
    <property type="match status" value="1"/>
</dbReference>
<accession>A0A4P7P1Y2</accession>